<comment type="caution">
    <text evidence="1">The sequence shown here is derived from an EMBL/GenBank/DDBJ whole genome shotgun (WGS) entry which is preliminary data.</text>
</comment>
<dbReference type="EMBL" id="JAOQBH010000022">
    <property type="protein sequence ID" value="KAJ4118846.1"/>
    <property type="molecule type" value="Genomic_DNA"/>
</dbReference>
<organism evidence="1 2">
    <name type="scientific">Fusarium equiseti</name>
    <name type="common">Fusarium scirpi</name>
    <dbReference type="NCBI Taxonomy" id="61235"/>
    <lineage>
        <taxon>Eukaryota</taxon>
        <taxon>Fungi</taxon>
        <taxon>Dikarya</taxon>
        <taxon>Ascomycota</taxon>
        <taxon>Pezizomycotina</taxon>
        <taxon>Sordariomycetes</taxon>
        <taxon>Hypocreomycetidae</taxon>
        <taxon>Hypocreales</taxon>
        <taxon>Nectriaceae</taxon>
        <taxon>Fusarium</taxon>
        <taxon>Fusarium incarnatum-equiseti species complex</taxon>
    </lineage>
</organism>
<evidence type="ECO:0000313" key="2">
    <source>
        <dbReference type="Proteomes" id="UP001152024"/>
    </source>
</evidence>
<proteinExistence type="predicted"/>
<protein>
    <submittedName>
        <fullName evidence="1">Uncharacterized protein</fullName>
    </submittedName>
</protein>
<reference evidence="1" key="1">
    <citation type="submission" date="2022-09" db="EMBL/GenBank/DDBJ databases">
        <title>Fusarium specimens isolated from Avocado Roots.</title>
        <authorList>
            <person name="Stajich J."/>
            <person name="Roper C."/>
            <person name="Heimlech-Rivalta G."/>
        </authorList>
    </citation>
    <scope>NUCLEOTIDE SEQUENCE</scope>
    <source>
        <strain evidence="1">CF00095</strain>
    </source>
</reference>
<evidence type="ECO:0000313" key="1">
    <source>
        <dbReference type="EMBL" id="KAJ4118846.1"/>
    </source>
</evidence>
<keyword evidence="2" id="KW-1185">Reference proteome</keyword>
<dbReference type="Proteomes" id="UP001152024">
    <property type="component" value="Unassembled WGS sequence"/>
</dbReference>
<gene>
    <name evidence="1" type="ORF">NW768_010584</name>
</gene>
<name>A0ABQ8QZQ4_FUSEQ</name>
<sequence>MPSTTKRQRASFDNVKAIKVPVSARWDLRVPGPEMINLIYGFMPRDMDDKWICYTDGPDREGNIRVRMCRSWTGREILTLIGKVPVEAYRNERVIGREGGVITEVVWEKPPKNDSDPMDGKAAKELAVELSKALMDCNLKL</sequence>
<accession>A0ABQ8QZQ4</accession>